<dbReference type="PROSITE" id="PS00360">
    <property type="entry name" value="RIBOSOMAL_S9"/>
    <property type="match status" value="1"/>
</dbReference>
<accession>A0A2M6WMC1</accession>
<keyword evidence="2 5" id="KW-0689">Ribosomal protein</keyword>
<dbReference type="HAMAP" id="MF_00532_B">
    <property type="entry name" value="Ribosomal_uS9_B"/>
    <property type="match status" value="1"/>
</dbReference>
<comment type="caution">
    <text evidence="8">The sequence shown here is derived from an EMBL/GenBank/DDBJ whole genome shotgun (WGS) entry which is preliminary data.</text>
</comment>
<gene>
    <name evidence="5" type="primary">rpsI</name>
    <name evidence="8" type="ORF">COU00_01570</name>
</gene>
<feature type="compositionally biased region" description="Basic residues" evidence="7">
    <location>
        <begin position="121"/>
        <end position="132"/>
    </location>
</feature>
<evidence type="ECO:0000256" key="4">
    <source>
        <dbReference type="ARBA" id="ARBA00035259"/>
    </source>
</evidence>
<sequence>MEKENKIQEIKGKYVSAAGRRKSAVAQVRLYKNGAGKIIVNDKSLNEYFPIPSYASSILKSLQLAGLENKVDLSIIAQGGGKRGQADAVRHGIARALVLMDKELRPVLKAERLLTRDPRKKERKKPGLKKARRAEQWSKR</sequence>
<dbReference type="PANTHER" id="PTHR21569">
    <property type="entry name" value="RIBOSOMAL PROTEIN S9"/>
    <property type="match status" value="1"/>
</dbReference>
<dbReference type="InterPro" id="IPR000754">
    <property type="entry name" value="Ribosomal_uS9"/>
</dbReference>
<dbReference type="Proteomes" id="UP000229335">
    <property type="component" value="Unassembled WGS sequence"/>
</dbReference>
<evidence type="ECO:0000256" key="1">
    <source>
        <dbReference type="ARBA" id="ARBA00005251"/>
    </source>
</evidence>
<dbReference type="AlphaFoldDB" id="A0A2M6WMC1"/>
<evidence type="ECO:0000256" key="6">
    <source>
        <dbReference type="RuleBase" id="RU003815"/>
    </source>
</evidence>
<proteinExistence type="inferred from homology"/>
<name>A0A2M6WMC1_9BACT</name>
<dbReference type="InterPro" id="IPR020574">
    <property type="entry name" value="Ribosomal_uS9_CS"/>
</dbReference>
<dbReference type="FunFam" id="3.30.230.10:FF:000001">
    <property type="entry name" value="30S ribosomal protein S9"/>
    <property type="match status" value="1"/>
</dbReference>
<feature type="compositionally biased region" description="Basic and acidic residues" evidence="7">
    <location>
        <begin position="111"/>
        <end position="120"/>
    </location>
</feature>
<comment type="similarity">
    <text evidence="1 5 6">Belongs to the universal ribosomal protein uS9 family.</text>
</comment>
<dbReference type="GO" id="GO:0003723">
    <property type="term" value="F:RNA binding"/>
    <property type="evidence" value="ECO:0007669"/>
    <property type="project" value="TreeGrafter"/>
</dbReference>
<keyword evidence="3 5" id="KW-0687">Ribonucleoprotein</keyword>
<evidence type="ECO:0000313" key="9">
    <source>
        <dbReference type="Proteomes" id="UP000229335"/>
    </source>
</evidence>
<protein>
    <recommendedName>
        <fullName evidence="4 5">Small ribosomal subunit protein uS9</fullName>
    </recommendedName>
</protein>
<dbReference type="InterPro" id="IPR020568">
    <property type="entry name" value="Ribosomal_Su5_D2-typ_SF"/>
</dbReference>
<evidence type="ECO:0000256" key="5">
    <source>
        <dbReference type="HAMAP-Rule" id="MF_00532"/>
    </source>
</evidence>
<evidence type="ECO:0000256" key="2">
    <source>
        <dbReference type="ARBA" id="ARBA00022980"/>
    </source>
</evidence>
<dbReference type="PANTHER" id="PTHR21569:SF1">
    <property type="entry name" value="SMALL RIBOSOMAL SUBUNIT PROTEIN US9M"/>
    <property type="match status" value="1"/>
</dbReference>
<reference evidence="9" key="1">
    <citation type="submission" date="2017-09" db="EMBL/GenBank/DDBJ databases">
        <title>Depth-based differentiation of microbial function through sediment-hosted aquifers and enrichment of novel symbionts in the deep terrestrial subsurface.</title>
        <authorList>
            <person name="Probst A.J."/>
            <person name="Ladd B."/>
            <person name="Jarett J.K."/>
            <person name="Geller-Mcgrath D.E."/>
            <person name="Sieber C.M.K."/>
            <person name="Emerson J.B."/>
            <person name="Anantharaman K."/>
            <person name="Thomas B.C."/>
            <person name="Malmstrom R."/>
            <person name="Stieglmeier M."/>
            <person name="Klingl A."/>
            <person name="Woyke T."/>
            <person name="Ryan C.M."/>
            <person name="Banfield J.F."/>
        </authorList>
    </citation>
    <scope>NUCLEOTIDE SEQUENCE [LARGE SCALE GENOMIC DNA]</scope>
</reference>
<dbReference type="SUPFAM" id="SSF54211">
    <property type="entry name" value="Ribosomal protein S5 domain 2-like"/>
    <property type="match status" value="1"/>
</dbReference>
<dbReference type="EMBL" id="PFAS01000023">
    <property type="protein sequence ID" value="PIT93950.1"/>
    <property type="molecule type" value="Genomic_DNA"/>
</dbReference>
<dbReference type="InterPro" id="IPR014721">
    <property type="entry name" value="Ribsml_uS5_D2-typ_fold_subgr"/>
</dbReference>
<evidence type="ECO:0000256" key="3">
    <source>
        <dbReference type="ARBA" id="ARBA00023274"/>
    </source>
</evidence>
<dbReference type="Pfam" id="PF00380">
    <property type="entry name" value="Ribosomal_S9"/>
    <property type="match status" value="1"/>
</dbReference>
<dbReference type="GO" id="GO:0022627">
    <property type="term" value="C:cytosolic small ribosomal subunit"/>
    <property type="evidence" value="ECO:0007669"/>
    <property type="project" value="TreeGrafter"/>
</dbReference>
<organism evidence="8 9">
    <name type="scientific">Candidatus Falkowbacteria bacterium CG10_big_fil_rev_8_21_14_0_10_43_11</name>
    <dbReference type="NCBI Taxonomy" id="1974568"/>
    <lineage>
        <taxon>Bacteria</taxon>
        <taxon>Candidatus Falkowiibacteriota</taxon>
    </lineage>
</organism>
<dbReference type="InterPro" id="IPR023035">
    <property type="entry name" value="Ribosomal_uS9_bac/plastid"/>
</dbReference>
<dbReference type="GO" id="GO:0006412">
    <property type="term" value="P:translation"/>
    <property type="evidence" value="ECO:0007669"/>
    <property type="project" value="UniProtKB-UniRule"/>
</dbReference>
<evidence type="ECO:0000313" key="8">
    <source>
        <dbReference type="EMBL" id="PIT93950.1"/>
    </source>
</evidence>
<evidence type="ECO:0000256" key="7">
    <source>
        <dbReference type="SAM" id="MobiDB-lite"/>
    </source>
</evidence>
<feature type="region of interest" description="Disordered" evidence="7">
    <location>
        <begin position="111"/>
        <end position="140"/>
    </location>
</feature>
<dbReference type="GO" id="GO:0003735">
    <property type="term" value="F:structural constituent of ribosome"/>
    <property type="evidence" value="ECO:0007669"/>
    <property type="project" value="InterPro"/>
</dbReference>
<dbReference type="Gene3D" id="3.30.230.10">
    <property type="match status" value="1"/>
</dbReference>
<dbReference type="NCBIfam" id="NF001099">
    <property type="entry name" value="PRK00132.1"/>
    <property type="match status" value="1"/>
</dbReference>